<evidence type="ECO:0000313" key="1">
    <source>
        <dbReference type="EMBL" id="MBA9004616.1"/>
    </source>
</evidence>
<comment type="caution">
    <text evidence="1">The sequence shown here is derived from an EMBL/GenBank/DDBJ whole genome shotgun (WGS) entry which is preliminary data.</text>
</comment>
<dbReference type="AlphaFoldDB" id="A0A7W3MZ85"/>
<accession>A0A7W3MZ85</accession>
<dbReference type="EMBL" id="JACJII010000001">
    <property type="protein sequence ID" value="MBA9004616.1"/>
    <property type="molecule type" value="Genomic_DNA"/>
</dbReference>
<reference evidence="1 2" key="1">
    <citation type="submission" date="2020-08" db="EMBL/GenBank/DDBJ databases">
        <title>Sequencing the genomes of 1000 actinobacteria strains.</title>
        <authorList>
            <person name="Klenk H.-P."/>
        </authorList>
    </citation>
    <scope>NUCLEOTIDE SEQUENCE [LARGE SCALE GENOMIC DNA]</scope>
    <source>
        <strain evidence="1 2">DSM 45823</strain>
    </source>
</reference>
<organism evidence="1 2">
    <name type="scientific">Thermomonospora cellulosilytica</name>
    <dbReference type="NCBI Taxonomy" id="1411118"/>
    <lineage>
        <taxon>Bacteria</taxon>
        <taxon>Bacillati</taxon>
        <taxon>Actinomycetota</taxon>
        <taxon>Actinomycetes</taxon>
        <taxon>Streptosporangiales</taxon>
        <taxon>Thermomonosporaceae</taxon>
        <taxon>Thermomonospora</taxon>
    </lineage>
</organism>
<keyword evidence="2" id="KW-1185">Reference proteome</keyword>
<proteinExistence type="predicted"/>
<dbReference type="RefSeq" id="WP_119731175.1">
    <property type="nucleotide sequence ID" value="NZ_JACJII010000001.1"/>
</dbReference>
<name>A0A7W3MZ85_9ACTN</name>
<sequence length="62" mass="6289">MSCPVLYCSACGGDRPFERPVCPDGHGAECPELACTECGMAIIVGAAPPALCDPVPVRGRAA</sequence>
<protein>
    <submittedName>
        <fullName evidence="1">Uncharacterized protein</fullName>
    </submittedName>
</protein>
<gene>
    <name evidence="1" type="ORF">HNR21_003498</name>
</gene>
<evidence type="ECO:0000313" key="2">
    <source>
        <dbReference type="Proteomes" id="UP000539313"/>
    </source>
</evidence>
<dbReference type="Proteomes" id="UP000539313">
    <property type="component" value="Unassembled WGS sequence"/>
</dbReference>